<comment type="caution">
    <text evidence="9">The sequence shown here is derived from an EMBL/GenBank/DDBJ whole genome shotgun (WGS) entry which is preliminary data.</text>
</comment>
<evidence type="ECO:0000256" key="2">
    <source>
        <dbReference type="ARBA" id="ARBA00010513"/>
    </source>
</evidence>
<dbReference type="PANTHER" id="PTHR12356:SF3">
    <property type="entry name" value="NUCLEAR MIGRATION PROTEIN NUDC"/>
    <property type="match status" value="1"/>
</dbReference>
<evidence type="ECO:0000256" key="5">
    <source>
        <dbReference type="ARBA" id="ARBA00022553"/>
    </source>
</evidence>
<comment type="subcellular location">
    <subcellularLocation>
        <location evidence="1">Cytoplasm</location>
    </subcellularLocation>
</comment>
<organism evidence="9 10">
    <name type="scientific">Diploscapter pachys</name>
    <dbReference type="NCBI Taxonomy" id="2018661"/>
    <lineage>
        <taxon>Eukaryota</taxon>
        <taxon>Metazoa</taxon>
        <taxon>Ecdysozoa</taxon>
        <taxon>Nematoda</taxon>
        <taxon>Chromadorea</taxon>
        <taxon>Rhabditida</taxon>
        <taxon>Rhabditina</taxon>
        <taxon>Rhabditomorpha</taxon>
        <taxon>Rhabditoidea</taxon>
        <taxon>Rhabditidae</taxon>
        <taxon>Diploscapter</taxon>
    </lineage>
</organism>
<dbReference type="GO" id="GO:0051082">
    <property type="term" value="F:unfolded protein binding"/>
    <property type="evidence" value="ECO:0007669"/>
    <property type="project" value="TreeGrafter"/>
</dbReference>
<evidence type="ECO:0000256" key="6">
    <source>
        <dbReference type="ARBA" id="ARBA00030427"/>
    </source>
</evidence>
<dbReference type="AlphaFoldDB" id="A0A2A2LAD9"/>
<feature type="compositionally biased region" description="Basic and acidic residues" evidence="7">
    <location>
        <begin position="116"/>
        <end position="139"/>
    </location>
</feature>
<keyword evidence="5" id="KW-0597">Phosphoprotein</keyword>
<evidence type="ECO:0000259" key="8">
    <source>
        <dbReference type="PROSITE" id="PS51203"/>
    </source>
</evidence>
<sequence>MSSDYEKYDAVLLSLATQMSGGVPQLLDVLFSFLSRKTDFYTGAPLEEARKMVLNAFDTHSQEALKLAEEARKKKEEDERKLTERRAARKAKEEAEILASANQSKVVELTDEEAAEFERQQKTKENEKEEKSIDKNEGKDAEEEEDEKGKIKPNAGNGADLDNYKWTQTLDEIDLTVPLKVGFPVKTRDVVVKIEKSHLYVGVKGHPPIIDGKLRAQIKVENSSWTLEKSSVVVLNLEKVNGMEWWDHLIEGDPIINTKKVQPENSKLSDLDGETRAMVRIFHEKTIPLSTLKILVVSVL</sequence>
<dbReference type="PANTHER" id="PTHR12356">
    <property type="entry name" value="NUCLEAR MOVEMENT PROTEIN NUDC"/>
    <property type="match status" value="1"/>
</dbReference>
<dbReference type="FunFam" id="2.60.40.790:FF:000001">
    <property type="entry name" value="Nuclear migration protein nudC"/>
    <property type="match status" value="1"/>
</dbReference>
<reference evidence="9 10" key="1">
    <citation type="journal article" date="2017" name="Curr. Biol.">
        <title>Genome architecture and evolution of a unichromosomal asexual nematode.</title>
        <authorList>
            <person name="Fradin H."/>
            <person name="Zegar C."/>
            <person name="Gutwein M."/>
            <person name="Lucas J."/>
            <person name="Kovtun M."/>
            <person name="Corcoran D."/>
            <person name="Baugh L.R."/>
            <person name="Kiontke K."/>
            <person name="Gunsalus K."/>
            <person name="Fitch D.H."/>
            <person name="Piano F."/>
        </authorList>
    </citation>
    <scope>NUCLEOTIDE SEQUENCE [LARGE SCALE GENOMIC DNA]</scope>
    <source>
        <strain evidence="9">PF1309</strain>
    </source>
</reference>
<proteinExistence type="inferred from homology"/>
<accession>A0A2A2LAD9</accession>
<dbReference type="GO" id="GO:0005737">
    <property type="term" value="C:cytoplasm"/>
    <property type="evidence" value="ECO:0007669"/>
    <property type="project" value="UniProtKB-SubCell"/>
</dbReference>
<dbReference type="InterPro" id="IPR008978">
    <property type="entry name" value="HSP20-like_chaperone"/>
</dbReference>
<dbReference type="GO" id="GO:0006457">
    <property type="term" value="P:protein folding"/>
    <property type="evidence" value="ECO:0007669"/>
    <property type="project" value="TreeGrafter"/>
</dbReference>
<evidence type="ECO:0000256" key="3">
    <source>
        <dbReference type="ARBA" id="ARBA00017641"/>
    </source>
</evidence>
<dbReference type="Pfam" id="PF04969">
    <property type="entry name" value="CS"/>
    <property type="match status" value="1"/>
</dbReference>
<dbReference type="Proteomes" id="UP000218231">
    <property type="component" value="Unassembled WGS sequence"/>
</dbReference>
<evidence type="ECO:0000313" key="10">
    <source>
        <dbReference type="Proteomes" id="UP000218231"/>
    </source>
</evidence>
<evidence type="ECO:0000256" key="4">
    <source>
        <dbReference type="ARBA" id="ARBA00022490"/>
    </source>
</evidence>
<dbReference type="STRING" id="2018661.A0A2A2LAD9"/>
<evidence type="ECO:0000313" key="9">
    <source>
        <dbReference type="EMBL" id="PAV83098.1"/>
    </source>
</evidence>
<dbReference type="OrthoDB" id="416217at2759"/>
<dbReference type="InterPro" id="IPR037898">
    <property type="entry name" value="NudC_fam"/>
</dbReference>
<feature type="domain" description="CS" evidence="8">
    <location>
        <begin position="159"/>
        <end position="250"/>
    </location>
</feature>
<name>A0A2A2LAD9_9BILA</name>
<protein>
    <recommendedName>
        <fullName evidence="3">Nuclear migration protein nudC</fullName>
    </recommendedName>
    <alternativeName>
        <fullName evidence="6">Nuclear distribution protein C homolog</fullName>
    </alternativeName>
</protein>
<comment type="similarity">
    <text evidence="2">Belongs to the nudC family.</text>
</comment>
<dbReference type="Pfam" id="PF14050">
    <property type="entry name" value="Nudc_N"/>
    <property type="match status" value="1"/>
</dbReference>
<dbReference type="Gene3D" id="2.60.40.790">
    <property type="match status" value="1"/>
</dbReference>
<dbReference type="EMBL" id="LIAE01006998">
    <property type="protein sequence ID" value="PAV83098.1"/>
    <property type="molecule type" value="Genomic_DNA"/>
</dbReference>
<dbReference type="InterPro" id="IPR025934">
    <property type="entry name" value="NudC_N_dom"/>
</dbReference>
<dbReference type="PROSITE" id="PS51203">
    <property type="entry name" value="CS"/>
    <property type="match status" value="1"/>
</dbReference>
<keyword evidence="4" id="KW-0963">Cytoplasm</keyword>
<dbReference type="SUPFAM" id="SSF49764">
    <property type="entry name" value="HSP20-like chaperones"/>
    <property type="match status" value="1"/>
</dbReference>
<dbReference type="InterPro" id="IPR007052">
    <property type="entry name" value="CS_dom"/>
</dbReference>
<feature type="region of interest" description="Disordered" evidence="7">
    <location>
        <begin position="112"/>
        <end position="162"/>
    </location>
</feature>
<evidence type="ECO:0000256" key="1">
    <source>
        <dbReference type="ARBA" id="ARBA00004496"/>
    </source>
</evidence>
<gene>
    <name evidence="9" type="ORF">WR25_02613</name>
</gene>
<evidence type="ECO:0000256" key="7">
    <source>
        <dbReference type="SAM" id="MobiDB-lite"/>
    </source>
</evidence>
<keyword evidence="10" id="KW-1185">Reference proteome</keyword>